<dbReference type="Gene3D" id="1.10.357.10">
    <property type="entry name" value="Tetracycline Repressor, domain 2"/>
    <property type="match status" value="1"/>
</dbReference>
<dbReference type="Gene3D" id="1.10.10.60">
    <property type="entry name" value="Homeodomain-like"/>
    <property type="match status" value="1"/>
</dbReference>
<accession>A0A3N3ZR71</accession>
<organism evidence="1 2">
    <name type="scientific">Kocuria soli</name>
    <dbReference type="NCBI Taxonomy" id="2485125"/>
    <lineage>
        <taxon>Bacteria</taxon>
        <taxon>Bacillati</taxon>
        <taxon>Actinomycetota</taxon>
        <taxon>Actinomycetes</taxon>
        <taxon>Micrococcales</taxon>
        <taxon>Micrococcaceae</taxon>
        <taxon>Kocuria</taxon>
    </lineage>
</organism>
<dbReference type="InterPro" id="IPR036271">
    <property type="entry name" value="Tet_transcr_reg_TetR-rel_C_sf"/>
</dbReference>
<comment type="caution">
    <text evidence="1">The sequence shown here is derived from an EMBL/GenBank/DDBJ whole genome shotgun (WGS) entry which is preliminary data.</text>
</comment>
<dbReference type="RefSeq" id="WP_123825998.1">
    <property type="nucleotide sequence ID" value="NZ_RKMF01000014.1"/>
</dbReference>
<evidence type="ECO:0000313" key="1">
    <source>
        <dbReference type="EMBL" id="ROZ62174.1"/>
    </source>
</evidence>
<keyword evidence="2" id="KW-1185">Reference proteome</keyword>
<reference evidence="1 2" key="1">
    <citation type="submission" date="2018-10" db="EMBL/GenBank/DDBJ databases">
        <title>Kocuria sp. M5W7-7, whole genome shotgun sequence.</title>
        <authorList>
            <person name="Tuo L."/>
        </authorList>
    </citation>
    <scope>NUCLEOTIDE SEQUENCE [LARGE SCALE GENOMIC DNA]</scope>
    <source>
        <strain evidence="1 2">M5W7-7</strain>
    </source>
</reference>
<evidence type="ECO:0000313" key="2">
    <source>
        <dbReference type="Proteomes" id="UP000270616"/>
    </source>
</evidence>
<dbReference type="OrthoDB" id="5181477at2"/>
<dbReference type="Proteomes" id="UP000270616">
    <property type="component" value="Unassembled WGS sequence"/>
</dbReference>
<dbReference type="SUPFAM" id="SSF48498">
    <property type="entry name" value="Tetracyclin repressor-like, C-terminal domain"/>
    <property type="match status" value="1"/>
</dbReference>
<sequence length="204" mass="21828">MELSPRQAQVFAELRAIFLTEGFAHFTVDGAATRLQCSKSTLYALGRTREELIRAVLVDFFKGVAAATDAALTREAPVSHRLLGYLDTVAVELEPASAQFMRDVATSPAASEVYATNTRVATTKLTDLIDQGIANGEFRPAPTDLVADIIATAMDRLQQRTMQHGAGDSTSYRALGELIVHGMASGTARGSHGGNPANETLVNY</sequence>
<dbReference type="AlphaFoldDB" id="A0A3N3ZR71"/>
<gene>
    <name evidence="1" type="ORF">EDL96_10785</name>
</gene>
<dbReference type="EMBL" id="RKMF01000014">
    <property type="protein sequence ID" value="ROZ62174.1"/>
    <property type="molecule type" value="Genomic_DNA"/>
</dbReference>
<dbReference type="InterPro" id="IPR009057">
    <property type="entry name" value="Homeodomain-like_sf"/>
</dbReference>
<dbReference type="SUPFAM" id="SSF46689">
    <property type="entry name" value="Homeodomain-like"/>
    <property type="match status" value="1"/>
</dbReference>
<name>A0A3N3ZR71_9MICC</name>
<proteinExistence type="predicted"/>
<protein>
    <submittedName>
        <fullName evidence="1">TetR/AcrR family transcriptional regulator</fullName>
    </submittedName>
</protein>